<protein>
    <submittedName>
        <fullName evidence="2">Uncharacterized protein</fullName>
    </submittedName>
</protein>
<organism evidence="2 3">
    <name type="scientific">Ameca splendens</name>
    <dbReference type="NCBI Taxonomy" id="208324"/>
    <lineage>
        <taxon>Eukaryota</taxon>
        <taxon>Metazoa</taxon>
        <taxon>Chordata</taxon>
        <taxon>Craniata</taxon>
        <taxon>Vertebrata</taxon>
        <taxon>Euteleostomi</taxon>
        <taxon>Actinopterygii</taxon>
        <taxon>Neopterygii</taxon>
        <taxon>Teleostei</taxon>
        <taxon>Neoteleostei</taxon>
        <taxon>Acanthomorphata</taxon>
        <taxon>Ovalentaria</taxon>
        <taxon>Atherinomorphae</taxon>
        <taxon>Cyprinodontiformes</taxon>
        <taxon>Goodeidae</taxon>
        <taxon>Ameca</taxon>
    </lineage>
</organism>
<comment type="caution">
    <text evidence="2">The sequence shown here is derived from an EMBL/GenBank/DDBJ whole genome shotgun (WGS) entry which is preliminary data.</text>
</comment>
<evidence type="ECO:0000313" key="2">
    <source>
        <dbReference type="EMBL" id="MEQ2306156.1"/>
    </source>
</evidence>
<evidence type="ECO:0000256" key="1">
    <source>
        <dbReference type="SAM" id="MobiDB-lite"/>
    </source>
</evidence>
<feature type="region of interest" description="Disordered" evidence="1">
    <location>
        <begin position="34"/>
        <end position="78"/>
    </location>
</feature>
<dbReference type="EMBL" id="JAHRIP010066068">
    <property type="protein sequence ID" value="MEQ2306156.1"/>
    <property type="molecule type" value="Genomic_DNA"/>
</dbReference>
<keyword evidence="3" id="KW-1185">Reference proteome</keyword>
<dbReference type="Proteomes" id="UP001469553">
    <property type="component" value="Unassembled WGS sequence"/>
</dbReference>
<proteinExistence type="predicted"/>
<evidence type="ECO:0000313" key="3">
    <source>
        <dbReference type="Proteomes" id="UP001469553"/>
    </source>
</evidence>
<sequence>MTTLNWHAFVGTRKQTAAIFIALVSLSSLFPRNKRRGGEEVEQQPAAARRLKERKTEKRRPGLKIRIPLIRPPPPPVMGGETLLKYTFRTTEKSLFNIKPRKCSR</sequence>
<gene>
    <name evidence="2" type="ORF">AMECASPLE_005223</name>
</gene>
<accession>A0ABV0ZJG6</accession>
<reference evidence="2 3" key="1">
    <citation type="submission" date="2021-06" db="EMBL/GenBank/DDBJ databases">
        <authorList>
            <person name="Palmer J.M."/>
        </authorList>
    </citation>
    <scope>NUCLEOTIDE SEQUENCE [LARGE SCALE GENOMIC DNA]</scope>
    <source>
        <strain evidence="2 3">AS_MEX2019</strain>
        <tissue evidence="2">Muscle</tissue>
    </source>
</reference>
<name>A0ABV0ZJG6_9TELE</name>